<comment type="caution">
    <text evidence="1">The sequence shown here is derived from an EMBL/GenBank/DDBJ whole genome shotgun (WGS) entry which is preliminary data.</text>
</comment>
<dbReference type="Proteomes" id="UP000745859">
    <property type="component" value="Unassembled WGS sequence"/>
</dbReference>
<gene>
    <name evidence="1" type="ORF">FHR24_002179</name>
</gene>
<sequence length="36" mass="4113">MNILNQNTAVIPLIPHVLIIDTQARLTIKLRKAYNL</sequence>
<evidence type="ECO:0000313" key="1">
    <source>
        <dbReference type="EMBL" id="NIJ45708.1"/>
    </source>
</evidence>
<accession>A0ABX0UBP7</accession>
<dbReference type="EMBL" id="JAASQL010000003">
    <property type="protein sequence ID" value="NIJ45708.1"/>
    <property type="molecule type" value="Genomic_DNA"/>
</dbReference>
<protein>
    <submittedName>
        <fullName evidence="1">Uncharacterized protein</fullName>
    </submittedName>
</protein>
<organism evidence="1 2">
    <name type="scientific">Wenyingzhuangia heitensis</name>
    <dbReference type="NCBI Taxonomy" id="1487859"/>
    <lineage>
        <taxon>Bacteria</taxon>
        <taxon>Pseudomonadati</taxon>
        <taxon>Bacteroidota</taxon>
        <taxon>Flavobacteriia</taxon>
        <taxon>Flavobacteriales</taxon>
        <taxon>Flavobacteriaceae</taxon>
        <taxon>Wenyingzhuangia</taxon>
    </lineage>
</organism>
<keyword evidence="2" id="KW-1185">Reference proteome</keyword>
<reference evidence="1 2" key="1">
    <citation type="submission" date="2020-03" db="EMBL/GenBank/DDBJ databases">
        <title>Genomic Encyclopedia of Type Strains, Phase IV (KMG-IV): sequencing the most valuable type-strain genomes for metagenomic binning, comparative biology and taxonomic classification.</title>
        <authorList>
            <person name="Goeker M."/>
        </authorList>
    </citation>
    <scope>NUCLEOTIDE SEQUENCE [LARGE SCALE GENOMIC DNA]</scope>
    <source>
        <strain evidence="1 2">DSM 101599</strain>
    </source>
</reference>
<evidence type="ECO:0000313" key="2">
    <source>
        <dbReference type="Proteomes" id="UP000745859"/>
    </source>
</evidence>
<name>A0ABX0UBP7_9FLAO</name>
<proteinExistence type="predicted"/>